<protein>
    <submittedName>
        <fullName evidence="7">Putative winged helix-turn-helix DNA-binding domain, toll-like receptor</fullName>
    </submittedName>
</protein>
<dbReference type="InterPro" id="IPR032675">
    <property type="entry name" value="LRR_dom_sf"/>
</dbReference>
<feature type="domain" description="TIR" evidence="6">
    <location>
        <begin position="26"/>
        <end position="190"/>
    </location>
</feature>
<dbReference type="SUPFAM" id="SSF46785">
    <property type="entry name" value="Winged helix' DNA-binding domain"/>
    <property type="match status" value="1"/>
</dbReference>
<dbReference type="InterPro" id="IPR058546">
    <property type="entry name" value="RPS4B/Roq1-like_LRR"/>
</dbReference>
<dbReference type="SMART" id="SM00255">
    <property type="entry name" value="TIR"/>
    <property type="match status" value="1"/>
</dbReference>
<dbReference type="InterPro" id="IPR044974">
    <property type="entry name" value="Disease_R_plants"/>
</dbReference>
<keyword evidence="3" id="KW-0611">Plant defense</keyword>
<reference evidence="7 8" key="1">
    <citation type="journal article" date="2018" name="Nat. Genet.">
        <title>The Rosa genome provides new insights in the design of modern roses.</title>
        <authorList>
            <person name="Bendahmane M."/>
        </authorList>
    </citation>
    <scope>NUCLEOTIDE SEQUENCE [LARGE SCALE GENOMIC DNA]</scope>
    <source>
        <strain evidence="8">cv. Old Blush</strain>
    </source>
</reference>
<dbReference type="PANTHER" id="PTHR11017:SF578">
    <property type="entry name" value="ADP-RIBOSYL CYCLASE_CYCLIC ADP-RIBOSE HYDROLASE"/>
    <property type="match status" value="1"/>
</dbReference>
<evidence type="ECO:0000256" key="5">
    <source>
        <dbReference type="SAM" id="MobiDB-lite"/>
    </source>
</evidence>
<feature type="region of interest" description="Disordered" evidence="5">
    <location>
        <begin position="1115"/>
        <end position="1201"/>
    </location>
</feature>
<dbReference type="InterPro" id="IPR027417">
    <property type="entry name" value="P-loop_NTPase"/>
</dbReference>
<proteinExistence type="predicted"/>
<dbReference type="GO" id="GO:0043531">
    <property type="term" value="F:ADP binding"/>
    <property type="evidence" value="ECO:0007669"/>
    <property type="project" value="InterPro"/>
</dbReference>
<dbReference type="SUPFAM" id="SSF52540">
    <property type="entry name" value="P-loop containing nucleoside triphosphate hydrolases"/>
    <property type="match status" value="1"/>
</dbReference>
<dbReference type="Pfam" id="PF00931">
    <property type="entry name" value="NB-ARC"/>
    <property type="match status" value="1"/>
</dbReference>
<dbReference type="FunFam" id="3.40.50.10140:FF:000007">
    <property type="entry name" value="Disease resistance protein (TIR-NBS-LRR class)"/>
    <property type="match status" value="1"/>
</dbReference>
<dbReference type="InterPro" id="IPR035897">
    <property type="entry name" value="Toll_tir_struct_dom_sf"/>
</dbReference>
<dbReference type="EMBL" id="PDCK01000042">
    <property type="protein sequence ID" value="PRQ35992.1"/>
    <property type="molecule type" value="Genomic_DNA"/>
</dbReference>
<name>A0A2P6QP86_ROSCH</name>
<dbReference type="SUPFAM" id="SSF52058">
    <property type="entry name" value="L domain-like"/>
    <property type="match status" value="1"/>
</dbReference>
<keyword evidence="1" id="KW-0433">Leucine-rich repeat</keyword>
<dbReference type="STRING" id="74649.A0A2P6QP86"/>
<sequence>MASLTNEAAANSSSSLPLSSTEQNHYTYEVFLSFRGEDTRFNFTDHLHTALDDRGIKTFIDDELRRGEEISAALLKAIEESRVSVIIFSQNYASSRWCLDELVKILECRKSKGQEVRPVFYKVDPSDVRHQSGAFGVAFATVDQCKYKNNMDKWKAALKEAADLSGWPFKDGESEAKFVKKIVGELSARVVNPSCELHVTEHPIGLQSCRQDVIRLLHAEENVVRMVGIWGPGGIGKTTIAKDVFNSIHRKFEGTCFLADVRSNSNDIAKLQETLLLDILGDPDLKVSNVDKGVSLIKTRMRCKTVLLILDDVSDYSQLQKLVPSPDCFGLGSRILITTRDKGWLTSRVDEVYKVKMLNDDQALELFSLHAFKSNGPLDDYLELARRAVHYAGGLPLALILLGSHLYSKSRDEWEATLDGCRGEDPHRKIKRVLQISYDALGTDLKGCFLDIACFFKGEYVDDVKPILEACYDLKSGYGIPQLEEKALIRIDKDWKGSSIWMHDLIEEMGKDMACQKGEPGKSSRLWNYDDIYHVLTDNIGTETIKGIQVQAVKWDQRYDEICLNAKSFSEMKYLRYFSSSSSIEYSGNIDYLPNELRWLNWSSCPIQSFPSNFYPRKLVRLNITYSPRITRLWEGVKNSPFLTHMDLRGCKSLTELPDFARIPNLKVLNLDGCESLVEVHQSIGSLHKLVTLDLGGCFNIVKLPSEISLKSLLALDLSDCTRLEEFPKITGKMDSLTELNLRSSGIIELHQSIENLTGLKRLCLVDCKNLATLPCSICELQNLVLLDVSGCSKLVTFPTKASISHDHDSGSLVLPKLRVLRINGCNLSTADFIGSLDCLETLTELDLSSNNFVNVPVLARFVKLPRIELYCCKRLQEIPELPPNILYVNAWNCESLERFSIWPKSLKMLQMNLWNCHRFSYNLENILLNNQNNCRFSLVLPGSEVPKWFHCSKEVGAKEKGWNRTCAISFEIPSKLNWNNIGVAVCSVSVEERLVGADIFINGVFVRRGSKLPSCFYPTKDHMWVTYIPLSDEIKGKVDQKGWSRYHCRVQFYSSYDAPMKSCGVHLVCQPPKEPVDESGMLDCFSWFSTIEDYCESVVGLDIRDYESLDTEGTSELLDTGGTSESSAHYYQSPDREGASLSIKDDAEEEPTLSSQLSLSSKPQKRYRTFLDGEESSTENPPKRQRAAGQPSMVHFAHDP</sequence>
<evidence type="ECO:0000256" key="3">
    <source>
        <dbReference type="ARBA" id="ARBA00022821"/>
    </source>
</evidence>
<dbReference type="InterPro" id="IPR042197">
    <property type="entry name" value="Apaf_helical"/>
</dbReference>
<dbReference type="Pfam" id="PF01582">
    <property type="entry name" value="TIR"/>
    <property type="match status" value="1"/>
</dbReference>
<keyword evidence="2" id="KW-0677">Repeat</keyword>
<dbReference type="PRINTS" id="PR00364">
    <property type="entry name" value="DISEASERSIST"/>
</dbReference>
<dbReference type="PROSITE" id="PS50104">
    <property type="entry name" value="TIR"/>
    <property type="match status" value="1"/>
</dbReference>
<dbReference type="InterPro" id="IPR002182">
    <property type="entry name" value="NB-ARC"/>
</dbReference>
<gene>
    <name evidence="7" type="ORF">RchiOBHm_Chr4g0386561</name>
</gene>
<evidence type="ECO:0000256" key="2">
    <source>
        <dbReference type="ARBA" id="ARBA00022737"/>
    </source>
</evidence>
<dbReference type="OrthoDB" id="1166264at2759"/>
<evidence type="ECO:0000256" key="1">
    <source>
        <dbReference type="ARBA" id="ARBA00022614"/>
    </source>
</evidence>
<dbReference type="InterPro" id="IPR000157">
    <property type="entry name" value="TIR_dom"/>
</dbReference>
<dbReference type="Proteomes" id="UP000238479">
    <property type="component" value="Chromosome 4"/>
</dbReference>
<dbReference type="InterPro" id="IPR001611">
    <property type="entry name" value="Leu-rich_rpt"/>
</dbReference>
<feature type="compositionally biased region" description="Polar residues" evidence="5">
    <location>
        <begin position="1122"/>
        <end position="1131"/>
    </location>
</feature>
<dbReference type="Pfam" id="PF23282">
    <property type="entry name" value="WHD_ROQ1"/>
    <property type="match status" value="1"/>
</dbReference>
<accession>A0A2P6QP86</accession>
<dbReference type="Gene3D" id="3.40.50.300">
    <property type="entry name" value="P-loop containing nucleotide triphosphate hydrolases"/>
    <property type="match status" value="1"/>
</dbReference>
<dbReference type="Pfam" id="PF23286">
    <property type="entry name" value="LRR_13"/>
    <property type="match status" value="1"/>
</dbReference>
<keyword evidence="7" id="KW-0238">DNA-binding</keyword>
<keyword evidence="7" id="KW-0675">Receptor</keyword>
<dbReference type="InterPro" id="IPR036390">
    <property type="entry name" value="WH_DNA-bd_sf"/>
</dbReference>
<evidence type="ECO:0000256" key="4">
    <source>
        <dbReference type="ARBA" id="ARBA00023027"/>
    </source>
</evidence>
<dbReference type="Gene3D" id="3.40.50.10140">
    <property type="entry name" value="Toll/interleukin-1 receptor homology (TIR) domain"/>
    <property type="match status" value="1"/>
</dbReference>
<dbReference type="GO" id="GO:0006952">
    <property type="term" value="P:defense response"/>
    <property type="evidence" value="ECO:0007669"/>
    <property type="project" value="UniProtKB-KW"/>
</dbReference>
<dbReference type="GO" id="GO:0003677">
    <property type="term" value="F:DNA binding"/>
    <property type="evidence" value="ECO:0007669"/>
    <property type="project" value="UniProtKB-KW"/>
</dbReference>
<evidence type="ECO:0000259" key="6">
    <source>
        <dbReference type="PROSITE" id="PS50104"/>
    </source>
</evidence>
<organism evidence="7 8">
    <name type="scientific">Rosa chinensis</name>
    <name type="common">China rose</name>
    <dbReference type="NCBI Taxonomy" id="74649"/>
    <lineage>
        <taxon>Eukaryota</taxon>
        <taxon>Viridiplantae</taxon>
        <taxon>Streptophyta</taxon>
        <taxon>Embryophyta</taxon>
        <taxon>Tracheophyta</taxon>
        <taxon>Spermatophyta</taxon>
        <taxon>Magnoliopsida</taxon>
        <taxon>eudicotyledons</taxon>
        <taxon>Gunneridae</taxon>
        <taxon>Pentapetalae</taxon>
        <taxon>rosids</taxon>
        <taxon>fabids</taxon>
        <taxon>Rosales</taxon>
        <taxon>Rosaceae</taxon>
        <taxon>Rosoideae</taxon>
        <taxon>Rosoideae incertae sedis</taxon>
        <taxon>Rosa</taxon>
    </lineage>
</organism>
<dbReference type="Gene3D" id="3.80.10.10">
    <property type="entry name" value="Ribonuclease Inhibitor"/>
    <property type="match status" value="2"/>
</dbReference>
<evidence type="ECO:0000313" key="8">
    <source>
        <dbReference type="Proteomes" id="UP000238479"/>
    </source>
</evidence>
<dbReference type="SUPFAM" id="SSF52200">
    <property type="entry name" value="Toll/Interleukin receptor TIR domain"/>
    <property type="match status" value="1"/>
</dbReference>
<keyword evidence="4" id="KW-0520">NAD</keyword>
<dbReference type="OMA" id="LEETHVW"/>
<dbReference type="Gramene" id="PRQ35992">
    <property type="protein sequence ID" value="PRQ35992"/>
    <property type="gene ID" value="RchiOBHm_Chr4g0386561"/>
</dbReference>
<dbReference type="Gene3D" id="1.10.8.430">
    <property type="entry name" value="Helical domain of apoptotic protease-activating factors"/>
    <property type="match status" value="1"/>
</dbReference>
<dbReference type="AlphaFoldDB" id="A0A2P6QP86"/>
<dbReference type="PANTHER" id="PTHR11017">
    <property type="entry name" value="LEUCINE-RICH REPEAT-CONTAINING PROTEIN"/>
    <property type="match status" value="1"/>
</dbReference>
<evidence type="ECO:0000313" key="7">
    <source>
        <dbReference type="EMBL" id="PRQ35992.1"/>
    </source>
</evidence>
<dbReference type="PROSITE" id="PS51450">
    <property type="entry name" value="LRR"/>
    <property type="match status" value="1"/>
</dbReference>
<comment type="caution">
    <text evidence="7">The sequence shown here is derived from an EMBL/GenBank/DDBJ whole genome shotgun (WGS) entry which is preliminary data.</text>
</comment>
<dbReference type="GO" id="GO:0007165">
    <property type="term" value="P:signal transduction"/>
    <property type="evidence" value="ECO:0007669"/>
    <property type="project" value="InterPro"/>
</dbReference>
<keyword evidence="8" id="KW-1185">Reference proteome</keyword>
<dbReference type="InterPro" id="IPR058192">
    <property type="entry name" value="WHD_ROQ1-like"/>
</dbReference>